<dbReference type="OrthoDB" id="299997at2759"/>
<evidence type="ECO:0000313" key="3">
    <source>
        <dbReference type="Proteomes" id="UP001165063"/>
    </source>
</evidence>
<organism evidence="2 3">
    <name type="scientific">Ambrosiozyma monospora</name>
    <name type="common">Yeast</name>
    <name type="synonym">Endomycopsis monosporus</name>
    <dbReference type="NCBI Taxonomy" id="43982"/>
    <lineage>
        <taxon>Eukaryota</taxon>
        <taxon>Fungi</taxon>
        <taxon>Dikarya</taxon>
        <taxon>Ascomycota</taxon>
        <taxon>Saccharomycotina</taxon>
        <taxon>Pichiomycetes</taxon>
        <taxon>Pichiales</taxon>
        <taxon>Pichiaceae</taxon>
        <taxon>Ambrosiozyma</taxon>
    </lineage>
</organism>
<comment type="caution">
    <text evidence="2">The sequence shown here is derived from an EMBL/GenBank/DDBJ whole genome shotgun (WGS) entry which is preliminary data.</text>
</comment>
<feature type="region of interest" description="Disordered" evidence="1">
    <location>
        <begin position="18"/>
        <end position="39"/>
    </location>
</feature>
<feature type="compositionally biased region" description="Basic and acidic residues" evidence="1">
    <location>
        <begin position="20"/>
        <end position="38"/>
    </location>
</feature>
<accession>A0A9W6WD39</accession>
<evidence type="ECO:0000256" key="1">
    <source>
        <dbReference type="SAM" id="MobiDB-lite"/>
    </source>
</evidence>
<gene>
    <name evidence="2" type="ORF">Amon01_000882700</name>
</gene>
<dbReference type="EMBL" id="BSXU01008493">
    <property type="protein sequence ID" value="GME66645.1"/>
    <property type="molecule type" value="Genomic_DNA"/>
</dbReference>
<dbReference type="AlphaFoldDB" id="A0A9W6WD39"/>
<evidence type="ECO:0000313" key="2">
    <source>
        <dbReference type="EMBL" id="GME66645.1"/>
    </source>
</evidence>
<sequence>MIHNELVHEDRIPVSKRRRMDLFESQEQRNERSKKENQVEISSQIDEMCKKHDAYFTSILFADEFKYEPFEIIDHHKKLFSENNCTNVDSDDAKKFTVCKSQVIAIDFEELSGKLAGLVNKCHNTSIKHIKTKIQMARGVHLIQTENQGQLSDCAQSMAGTHSSDTITIDLTNVQGGFNKSMLFKLRINLNNFPLNSIKRGCKTVLLNSTSEIVTNTETRKLNSDVEVRLCSSDSINTNGDNSSPTSATAPLNLCVAIDQYFTCSKNFE</sequence>
<keyword evidence="3" id="KW-1185">Reference proteome</keyword>
<dbReference type="Proteomes" id="UP001165063">
    <property type="component" value="Unassembled WGS sequence"/>
</dbReference>
<proteinExistence type="predicted"/>
<reference evidence="2" key="1">
    <citation type="submission" date="2023-04" db="EMBL/GenBank/DDBJ databases">
        <title>Ambrosiozyma monospora NBRC 1965.</title>
        <authorList>
            <person name="Ichikawa N."/>
            <person name="Sato H."/>
            <person name="Tonouchi N."/>
        </authorList>
    </citation>
    <scope>NUCLEOTIDE SEQUENCE</scope>
    <source>
        <strain evidence="2">NBRC 1965</strain>
    </source>
</reference>
<name>A0A9W6WD39_AMBMO</name>
<protein>
    <submittedName>
        <fullName evidence="2">Unnamed protein product</fullName>
    </submittedName>
</protein>